<dbReference type="Proteomes" id="UP001196413">
    <property type="component" value="Unassembled WGS sequence"/>
</dbReference>
<proteinExistence type="predicted"/>
<protein>
    <submittedName>
        <fullName evidence="1">Uncharacterized protein</fullName>
    </submittedName>
</protein>
<sequence length="145" mass="16185">MGGASKMVTIAMDNPCSRNDIVLRVRINYDGNHSMGGCFLVKPIQERRYSSLKGNRFIDNCHKAPPKLNECDLFFVGALRSVSARQQYVIDEMKGDTHVLEEAVRRSGKDTSSGIFTFRPVLARLFWLTSTTNGNGAKEVSLLNK</sequence>
<dbReference type="AlphaFoldDB" id="A0AAD5MYC3"/>
<evidence type="ECO:0000313" key="1">
    <source>
        <dbReference type="EMBL" id="KAJ1357996.1"/>
    </source>
</evidence>
<evidence type="ECO:0000313" key="2">
    <source>
        <dbReference type="Proteomes" id="UP001196413"/>
    </source>
</evidence>
<name>A0AAD5MYC3_PARTN</name>
<keyword evidence="2" id="KW-1185">Reference proteome</keyword>
<dbReference type="EMBL" id="JAHQIW010003280">
    <property type="protein sequence ID" value="KAJ1357996.1"/>
    <property type="molecule type" value="Genomic_DNA"/>
</dbReference>
<accession>A0AAD5MYC3</accession>
<organism evidence="1 2">
    <name type="scientific">Parelaphostrongylus tenuis</name>
    <name type="common">Meningeal worm</name>
    <dbReference type="NCBI Taxonomy" id="148309"/>
    <lineage>
        <taxon>Eukaryota</taxon>
        <taxon>Metazoa</taxon>
        <taxon>Ecdysozoa</taxon>
        <taxon>Nematoda</taxon>
        <taxon>Chromadorea</taxon>
        <taxon>Rhabditida</taxon>
        <taxon>Rhabditina</taxon>
        <taxon>Rhabditomorpha</taxon>
        <taxon>Strongyloidea</taxon>
        <taxon>Metastrongylidae</taxon>
        <taxon>Parelaphostrongylus</taxon>
    </lineage>
</organism>
<gene>
    <name evidence="1" type="ORF">KIN20_016292</name>
</gene>
<comment type="caution">
    <text evidence="1">The sequence shown here is derived from an EMBL/GenBank/DDBJ whole genome shotgun (WGS) entry which is preliminary data.</text>
</comment>
<reference evidence="1" key="1">
    <citation type="submission" date="2021-06" db="EMBL/GenBank/DDBJ databases">
        <title>Parelaphostrongylus tenuis whole genome reference sequence.</title>
        <authorList>
            <person name="Garwood T.J."/>
            <person name="Larsen P.A."/>
            <person name="Fountain-Jones N.M."/>
            <person name="Garbe J.R."/>
            <person name="Macchietto M.G."/>
            <person name="Kania S.A."/>
            <person name="Gerhold R.W."/>
            <person name="Richards J.E."/>
            <person name="Wolf T.M."/>
        </authorList>
    </citation>
    <scope>NUCLEOTIDE SEQUENCE</scope>
    <source>
        <strain evidence="1">MNPRO001-30</strain>
        <tissue evidence="1">Meninges</tissue>
    </source>
</reference>